<feature type="region of interest" description="Disordered" evidence="1">
    <location>
        <begin position="210"/>
        <end position="276"/>
    </location>
</feature>
<dbReference type="RefSeq" id="XP_004334742.1">
    <property type="nucleotide sequence ID" value="XM_004334694.1"/>
</dbReference>
<evidence type="ECO:0000313" key="3">
    <source>
        <dbReference type="EMBL" id="ELR12729.1"/>
    </source>
</evidence>
<keyword evidence="4" id="KW-1185">Reference proteome</keyword>
<feature type="region of interest" description="Disordered" evidence="1">
    <location>
        <begin position="1"/>
        <end position="28"/>
    </location>
</feature>
<reference evidence="3 4" key="1">
    <citation type="journal article" date="2013" name="Genome Biol.">
        <title>Genome of Acanthamoeba castellanii highlights extensive lateral gene transfer and early evolution of tyrosine kinase signaling.</title>
        <authorList>
            <person name="Clarke M."/>
            <person name="Lohan A.J."/>
            <person name="Liu B."/>
            <person name="Lagkouvardos I."/>
            <person name="Roy S."/>
            <person name="Zafar N."/>
            <person name="Bertelli C."/>
            <person name="Schilde C."/>
            <person name="Kianianmomeni A."/>
            <person name="Burglin T.R."/>
            <person name="Frech C."/>
            <person name="Turcotte B."/>
            <person name="Kopec K.O."/>
            <person name="Synnott J.M."/>
            <person name="Choo C."/>
            <person name="Paponov I."/>
            <person name="Finkler A."/>
            <person name="Soon Heng Tan C."/>
            <person name="Hutchins A.P."/>
            <person name="Weinmeier T."/>
            <person name="Rattei T."/>
            <person name="Chu J.S."/>
            <person name="Gimenez G."/>
            <person name="Irimia M."/>
            <person name="Rigden D.J."/>
            <person name="Fitzpatrick D.A."/>
            <person name="Lorenzo-Morales J."/>
            <person name="Bateman A."/>
            <person name="Chiu C.H."/>
            <person name="Tang P."/>
            <person name="Hegemann P."/>
            <person name="Fromm H."/>
            <person name="Raoult D."/>
            <person name="Greub G."/>
            <person name="Miranda-Saavedra D."/>
            <person name="Chen N."/>
            <person name="Nash P."/>
            <person name="Ginger M.L."/>
            <person name="Horn M."/>
            <person name="Schaap P."/>
            <person name="Caler L."/>
            <person name="Loftus B."/>
        </authorList>
    </citation>
    <scope>NUCLEOTIDE SEQUENCE [LARGE SCALE GENOMIC DNA]</scope>
    <source>
        <strain evidence="3 4">Neff</strain>
    </source>
</reference>
<evidence type="ECO:0000313" key="4">
    <source>
        <dbReference type="Proteomes" id="UP000011083"/>
    </source>
</evidence>
<keyword evidence="2" id="KW-0472">Membrane</keyword>
<feature type="transmembrane region" description="Helical" evidence="2">
    <location>
        <begin position="168"/>
        <end position="190"/>
    </location>
</feature>
<dbReference type="Proteomes" id="UP000011083">
    <property type="component" value="Unassembled WGS sequence"/>
</dbReference>
<keyword evidence="2" id="KW-1133">Transmembrane helix</keyword>
<sequence length="276" mass="29870">MPHGTKAPAAGHASRQPRQTDEGGTGEECRYVVRVTDSVPGLPLRVPNELAHLFATTHNNSYVHREYPITFKTDASSSSIMKRDSWNYTLLIQCNAHQPWFDFPHRGQPVSLSPLNDSLRLTLPSPQLTLLAAHADDTAEARVIDSAVPASPTVLTLSLYYAPASVSLYDALGLSLACMAAILVCHFLAAGRLDKAIRVREERVKQKKAATHVVEQSFPPTAAPVDNLADSATPALPDDAASSSSPSSAPTPYRFKAKDTRKRFTRPQPGGGSMDF</sequence>
<keyword evidence="2" id="KW-0812">Transmembrane</keyword>
<evidence type="ECO:0000256" key="2">
    <source>
        <dbReference type="SAM" id="Phobius"/>
    </source>
</evidence>
<dbReference type="GeneID" id="14913325"/>
<dbReference type="EMBL" id="KB008103">
    <property type="protein sequence ID" value="ELR12729.1"/>
    <property type="molecule type" value="Genomic_DNA"/>
</dbReference>
<proteinExistence type="predicted"/>
<name>L8GIQ4_ACACF</name>
<accession>L8GIQ4</accession>
<evidence type="ECO:0000256" key="1">
    <source>
        <dbReference type="SAM" id="MobiDB-lite"/>
    </source>
</evidence>
<dbReference type="KEGG" id="acan:ACA1_092620"/>
<gene>
    <name evidence="3" type="ORF">ACA1_092620</name>
</gene>
<feature type="compositionally biased region" description="Low complexity" evidence="1">
    <location>
        <begin position="228"/>
        <end position="252"/>
    </location>
</feature>
<dbReference type="AlphaFoldDB" id="L8GIQ4"/>
<organism evidence="3 4">
    <name type="scientific">Acanthamoeba castellanii (strain ATCC 30010 / Neff)</name>
    <dbReference type="NCBI Taxonomy" id="1257118"/>
    <lineage>
        <taxon>Eukaryota</taxon>
        <taxon>Amoebozoa</taxon>
        <taxon>Discosea</taxon>
        <taxon>Longamoebia</taxon>
        <taxon>Centramoebida</taxon>
        <taxon>Acanthamoebidae</taxon>
        <taxon>Acanthamoeba</taxon>
    </lineage>
</organism>
<protein>
    <submittedName>
        <fullName evidence="3">Uncharacterized protein</fullName>
    </submittedName>
</protein>
<dbReference type="VEuPathDB" id="AmoebaDB:ACA1_092620"/>